<dbReference type="Gene3D" id="3.90.550.50">
    <property type="match status" value="1"/>
</dbReference>
<dbReference type="Pfam" id="PF01762">
    <property type="entry name" value="Galactosyl_T"/>
    <property type="match status" value="1"/>
</dbReference>
<accession>A0AAD7YAQ8</accession>
<evidence type="ECO:0000256" key="6">
    <source>
        <dbReference type="ARBA" id="ARBA00022968"/>
    </source>
</evidence>
<evidence type="ECO:0000256" key="12">
    <source>
        <dbReference type="SAM" id="MobiDB-lite"/>
    </source>
</evidence>
<evidence type="ECO:0000256" key="5">
    <source>
        <dbReference type="ARBA" id="ARBA00022692"/>
    </source>
</evidence>
<organism evidence="13 14">
    <name type="scientific">Mythimna separata</name>
    <name type="common">Oriental armyworm</name>
    <name type="synonym">Pseudaletia separata</name>
    <dbReference type="NCBI Taxonomy" id="271217"/>
    <lineage>
        <taxon>Eukaryota</taxon>
        <taxon>Metazoa</taxon>
        <taxon>Ecdysozoa</taxon>
        <taxon>Arthropoda</taxon>
        <taxon>Hexapoda</taxon>
        <taxon>Insecta</taxon>
        <taxon>Pterygota</taxon>
        <taxon>Neoptera</taxon>
        <taxon>Endopterygota</taxon>
        <taxon>Lepidoptera</taxon>
        <taxon>Glossata</taxon>
        <taxon>Ditrysia</taxon>
        <taxon>Noctuoidea</taxon>
        <taxon>Noctuidae</taxon>
        <taxon>Noctuinae</taxon>
        <taxon>Hadenini</taxon>
        <taxon>Mythimna</taxon>
    </lineage>
</organism>
<protein>
    <recommendedName>
        <fullName evidence="11">Hexosyltransferase</fullName>
        <ecNumber evidence="11">2.4.1.-</ecNumber>
    </recommendedName>
</protein>
<dbReference type="AlphaFoldDB" id="A0AAD7YAQ8"/>
<dbReference type="InterPro" id="IPR002659">
    <property type="entry name" value="Glyco_trans_31"/>
</dbReference>
<keyword evidence="6" id="KW-0735">Signal-anchor</keyword>
<dbReference type="EMBL" id="JARGEI010000026">
    <property type="protein sequence ID" value="KAJ8708534.1"/>
    <property type="molecule type" value="Genomic_DNA"/>
</dbReference>
<evidence type="ECO:0000256" key="8">
    <source>
        <dbReference type="ARBA" id="ARBA00023034"/>
    </source>
</evidence>
<keyword evidence="10" id="KW-0325">Glycoprotein</keyword>
<gene>
    <name evidence="13" type="ORF">PYW07_010659</name>
</gene>
<keyword evidence="4" id="KW-0808">Transferase</keyword>
<keyword evidence="14" id="KW-1185">Reference proteome</keyword>
<name>A0AAD7YAQ8_MYTSE</name>
<evidence type="ECO:0000256" key="11">
    <source>
        <dbReference type="RuleBase" id="RU363063"/>
    </source>
</evidence>
<keyword evidence="8 11" id="KW-0333">Golgi apparatus</keyword>
<dbReference type="GO" id="GO:0000139">
    <property type="term" value="C:Golgi membrane"/>
    <property type="evidence" value="ECO:0007669"/>
    <property type="project" value="UniProtKB-SubCell"/>
</dbReference>
<feature type="region of interest" description="Disordered" evidence="12">
    <location>
        <begin position="160"/>
        <end position="206"/>
    </location>
</feature>
<dbReference type="EC" id="2.4.1.-" evidence="11"/>
<keyword evidence="5" id="KW-0812">Transmembrane</keyword>
<evidence type="ECO:0000313" key="13">
    <source>
        <dbReference type="EMBL" id="KAJ8708534.1"/>
    </source>
</evidence>
<evidence type="ECO:0000256" key="4">
    <source>
        <dbReference type="ARBA" id="ARBA00022679"/>
    </source>
</evidence>
<proteinExistence type="inferred from homology"/>
<comment type="caution">
    <text evidence="13">The sequence shown here is derived from an EMBL/GenBank/DDBJ whole genome shotgun (WGS) entry which is preliminary data.</text>
</comment>
<evidence type="ECO:0000256" key="3">
    <source>
        <dbReference type="ARBA" id="ARBA00022676"/>
    </source>
</evidence>
<dbReference type="GO" id="GO:0016758">
    <property type="term" value="F:hexosyltransferase activity"/>
    <property type="evidence" value="ECO:0007669"/>
    <property type="project" value="InterPro"/>
</dbReference>
<dbReference type="PANTHER" id="PTHR11214">
    <property type="entry name" value="BETA-1,3-N-ACETYLGLUCOSAMINYLTRANSFERASE"/>
    <property type="match status" value="1"/>
</dbReference>
<comment type="subcellular location">
    <subcellularLocation>
        <location evidence="1 11">Golgi apparatus membrane</location>
        <topology evidence="1 11">Single-pass type II membrane protein</topology>
    </subcellularLocation>
</comment>
<evidence type="ECO:0000256" key="1">
    <source>
        <dbReference type="ARBA" id="ARBA00004323"/>
    </source>
</evidence>
<evidence type="ECO:0000256" key="10">
    <source>
        <dbReference type="ARBA" id="ARBA00023180"/>
    </source>
</evidence>
<reference evidence="13" key="1">
    <citation type="submission" date="2023-03" db="EMBL/GenBank/DDBJ databases">
        <title>Chromosome-level genomes of two armyworms, Mythimna separata and Mythimna loreyi, provide insights into the biosynthesis and reception of sex pheromones.</title>
        <authorList>
            <person name="Zhao H."/>
        </authorList>
    </citation>
    <scope>NUCLEOTIDE SEQUENCE</scope>
    <source>
        <strain evidence="13">BeijingLab</strain>
        <tissue evidence="13">Pupa</tissue>
    </source>
</reference>
<evidence type="ECO:0000256" key="2">
    <source>
        <dbReference type="ARBA" id="ARBA00008661"/>
    </source>
</evidence>
<keyword evidence="3 11" id="KW-0328">Glycosyltransferase</keyword>
<dbReference type="PANTHER" id="PTHR11214:SF379">
    <property type="entry name" value="HEXOSYLTRANSFERASE-RELATED"/>
    <property type="match status" value="1"/>
</dbReference>
<sequence length="482" mass="52099">MTRDASAANNIRGCAMNTVLSSAQVAVTGGIARRRYCTVAVVQRDLAPSEHSSSLSAAPKHARCRQTSRAAVDATHVPARLHFTQMSLLPSTRERHASVSPPTAEMLARRAPHDQRCVVGAGGERAPSMLGPVRRSHCAALAALAALLLLLLARLPPAPPRPRPAPLRPPPAPARSTPAPAPAATNRTAAPAVVSTAPASTAPRGPRPQLVRELYVAGHARPHAELCPALGARLRLLVLVSSAPAHAAARDAVRLTWGHYAARADVALAFVLGAPPPALRAALDAEDALYGDVIEGRSVDSYSNLTLKTLSMLEWADTYCPRAPRLLKTDDDMFINIPRLLQFAADPKRANATRTIWGKVMRRSLPKRTMKSKYYVSPLQFPARVFPDFATGPAYLLTADCVRPLLQAAPAERYVRLEDVFVTGVLAARLGLKRTHAPEFYNKRVAAHPCAVQRGLAIHMVRYHEQFDLWRKLLDGKTKCAS</sequence>
<dbReference type="GO" id="GO:0006493">
    <property type="term" value="P:protein O-linked glycosylation"/>
    <property type="evidence" value="ECO:0007669"/>
    <property type="project" value="TreeGrafter"/>
</dbReference>
<keyword evidence="9" id="KW-0472">Membrane</keyword>
<comment type="similarity">
    <text evidence="2 11">Belongs to the glycosyltransferase 31 family.</text>
</comment>
<keyword evidence="7" id="KW-1133">Transmembrane helix</keyword>
<dbReference type="FunFam" id="3.90.550.50:FF:000001">
    <property type="entry name" value="Hexosyltransferase"/>
    <property type="match status" value="1"/>
</dbReference>
<evidence type="ECO:0000313" key="14">
    <source>
        <dbReference type="Proteomes" id="UP001231518"/>
    </source>
</evidence>
<feature type="compositionally biased region" description="Pro residues" evidence="12">
    <location>
        <begin position="160"/>
        <end position="173"/>
    </location>
</feature>
<evidence type="ECO:0000256" key="9">
    <source>
        <dbReference type="ARBA" id="ARBA00023136"/>
    </source>
</evidence>
<feature type="compositionally biased region" description="Low complexity" evidence="12">
    <location>
        <begin position="174"/>
        <end position="203"/>
    </location>
</feature>
<evidence type="ECO:0000256" key="7">
    <source>
        <dbReference type="ARBA" id="ARBA00022989"/>
    </source>
</evidence>
<dbReference type="Proteomes" id="UP001231518">
    <property type="component" value="Chromosome 25"/>
</dbReference>